<name>R0M2L2_NOSB1</name>
<dbReference type="AlphaFoldDB" id="R0M2L2"/>
<dbReference type="EMBL" id="KB909388">
    <property type="protein sequence ID" value="EOB12274.1"/>
    <property type="molecule type" value="Genomic_DNA"/>
</dbReference>
<dbReference type="Proteomes" id="UP000016927">
    <property type="component" value="Unassembled WGS sequence"/>
</dbReference>
<evidence type="ECO:0000313" key="1">
    <source>
        <dbReference type="EMBL" id="EOB12274.1"/>
    </source>
</evidence>
<dbReference type="VEuPathDB" id="MicrosporidiaDB:NBO_480g0001"/>
<sequence length="349" mass="40384">MDLNLDFFNKKRENEESNAPIVNDDCEEFSLSCTSFSEPVDTSKMSEDIYDLFAFNSEVLYLTESLWKELLKISDLEDVLSERDLCYSIIDADNCNTLNKYFLSLNYNLISLQRTYIESNSRKNYTDLLDDTLSALKNFIKQTFPYLKKNVEHLIFKIQRSNGEKIKTSSHKAENFGREANIAIHKYLKQLRTAITHFKISNVPDEIFDKKMKIEMEIEESYIDKSFFLGIPINDEEIQSYDIINYNEESYDFDTTTDFYNNFISTEAGDITDYVDATTSNNIASEDIETTENFKMTREPNFPVQDNALVETVKLNKQELANISSSKNLEAEGFRNSDTMIVSGSLLLL</sequence>
<evidence type="ECO:0000313" key="2">
    <source>
        <dbReference type="Proteomes" id="UP000016927"/>
    </source>
</evidence>
<accession>R0M2L2</accession>
<protein>
    <submittedName>
        <fullName evidence="1">Uncharacterized protein</fullName>
    </submittedName>
</protein>
<reference evidence="1 2" key="1">
    <citation type="journal article" date="2013" name="BMC Genomics">
        <title>Comparative genomics of parasitic silkworm microsporidia reveal an association between genome expansion and host adaptation.</title>
        <authorList>
            <person name="Pan G."/>
            <person name="Xu J."/>
            <person name="Li T."/>
            <person name="Xia Q."/>
            <person name="Liu S.L."/>
            <person name="Zhang G."/>
            <person name="Li S."/>
            <person name="Li C."/>
            <person name="Liu H."/>
            <person name="Yang L."/>
            <person name="Liu T."/>
            <person name="Zhang X."/>
            <person name="Wu Z."/>
            <person name="Fan W."/>
            <person name="Dang X."/>
            <person name="Xiang H."/>
            <person name="Tao M."/>
            <person name="Li Y."/>
            <person name="Hu J."/>
            <person name="Li Z."/>
            <person name="Lin L."/>
            <person name="Luo J."/>
            <person name="Geng L."/>
            <person name="Wang L."/>
            <person name="Long M."/>
            <person name="Wan Y."/>
            <person name="He N."/>
            <person name="Zhang Z."/>
            <person name="Lu C."/>
            <person name="Keeling P.J."/>
            <person name="Wang J."/>
            <person name="Xiang Z."/>
            <person name="Zhou Z."/>
        </authorList>
    </citation>
    <scope>NUCLEOTIDE SEQUENCE [LARGE SCALE GENOMIC DNA]</scope>
    <source>
        <strain evidence="2">CQ1 / CVCC 102059</strain>
    </source>
</reference>
<keyword evidence="2" id="KW-1185">Reference proteome</keyword>
<proteinExistence type="predicted"/>
<organism evidence="1 2">
    <name type="scientific">Nosema bombycis (strain CQ1 / CVCC 102059)</name>
    <name type="common">Microsporidian parasite</name>
    <name type="synonym">Pebrine of silkworm</name>
    <dbReference type="NCBI Taxonomy" id="578461"/>
    <lineage>
        <taxon>Eukaryota</taxon>
        <taxon>Fungi</taxon>
        <taxon>Fungi incertae sedis</taxon>
        <taxon>Microsporidia</taxon>
        <taxon>Nosematidae</taxon>
        <taxon>Nosema</taxon>
    </lineage>
</organism>
<dbReference type="HOGENOM" id="CLU_758864_0_0_1"/>
<gene>
    <name evidence="1" type="ORF">NBO_480g0001</name>
</gene>